<keyword evidence="5" id="KW-1185">Reference proteome</keyword>
<dbReference type="Gene3D" id="3.30.559.10">
    <property type="entry name" value="Chloramphenicol acetyltransferase-like domain"/>
    <property type="match status" value="1"/>
</dbReference>
<dbReference type="PANTHER" id="PTHR31623:SF31">
    <property type="entry name" value="HXXXD-TYPE ACYL-TRANSFERASE FAMILY PROTEIN"/>
    <property type="match status" value="1"/>
</dbReference>
<dbReference type="GO" id="GO:0016746">
    <property type="term" value="F:acyltransferase activity"/>
    <property type="evidence" value="ECO:0007669"/>
    <property type="project" value="UniProtKB-KW"/>
</dbReference>
<organism evidence="4 5">
    <name type="scientific">Glycine soja</name>
    <name type="common">Wild soybean</name>
    <dbReference type="NCBI Taxonomy" id="3848"/>
    <lineage>
        <taxon>Eukaryota</taxon>
        <taxon>Viridiplantae</taxon>
        <taxon>Streptophyta</taxon>
        <taxon>Embryophyta</taxon>
        <taxon>Tracheophyta</taxon>
        <taxon>Spermatophyta</taxon>
        <taxon>Magnoliopsida</taxon>
        <taxon>eudicotyledons</taxon>
        <taxon>Gunneridae</taxon>
        <taxon>Pentapetalae</taxon>
        <taxon>rosids</taxon>
        <taxon>fabids</taxon>
        <taxon>Fabales</taxon>
        <taxon>Fabaceae</taxon>
        <taxon>Papilionoideae</taxon>
        <taxon>50 kb inversion clade</taxon>
        <taxon>NPAAA clade</taxon>
        <taxon>indigoferoid/millettioid clade</taxon>
        <taxon>Phaseoleae</taxon>
        <taxon>Glycine</taxon>
        <taxon>Glycine subgen. Soja</taxon>
    </lineage>
</organism>
<evidence type="ECO:0000256" key="2">
    <source>
        <dbReference type="ARBA" id="ARBA00022679"/>
    </source>
</evidence>
<evidence type="ECO:0000256" key="3">
    <source>
        <dbReference type="ARBA" id="ARBA00023315"/>
    </source>
</evidence>
<accession>A0A445GFU0</accession>
<name>A0A445GFU0_GLYSO</name>
<dbReference type="Pfam" id="PF02458">
    <property type="entry name" value="Transferase"/>
    <property type="match status" value="1"/>
</dbReference>
<keyword evidence="3" id="KW-0012">Acyltransferase</keyword>
<proteinExistence type="inferred from homology"/>
<comment type="similarity">
    <text evidence="1">Belongs to the plant acyltransferase family.</text>
</comment>
<evidence type="ECO:0000313" key="4">
    <source>
        <dbReference type="EMBL" id="RZB60102.1"/>
    </source>
</evidence>
<dbReference type="Proteomes" id="UP000289340">
    <property type="component" value="Chromosome 16"/>
</dbReference>
<evidence type="ECO:0000256" key="1">
    <source>
        <dbReference type="ARBA" id="ARBA00009861"/>
    </source>
</evidence>
<dbReference type="InterPro" id="IPR023213">
    <property type="entry name" value="CAT-like_dom_sf"/>
</dbReference>
<keyword evidence="2" id="KW-0808">Transferase</keyword>
<dbReference type="AlphaFoldDB" id="A0A445GFU0"/>
<protein>
    <submittedName>
        <fullName evidence="4">Uncharacterized protein</fullName>
    </submittedName>
</protein>
<evidence type="ECO:0000313" key="5">
    <source>
        <dbReference type="Proteomes" id="UP000289340"/>
    </source>
</evidence>
<comment type="caution">
    <text evidence="4">The sequence shown here is derived from an EMBL/GenBank/DDBJ whole genome shotgun (WGS) entry which is preliminary data.</text>
</comment>
<dbReference type="EMBL" id="QZWG01000016">
    <property type="protein sequence ID" value="RZB60102.1"/>
    <property type="molecule type" value="Genomic_DNA"/>
</dbReference>
<dbReference type="PANTHER" id="PTHR31623">
    <property type="entry name" value="F21J9.9"/>
    <property type="match status" value="1"/>
</dbReference>
<gene>
    <name evidence="4" type="ORF">D0Y65_043037</name>
</gene>
<sequence length="106" mass="12021">MRKLFITCNDEGALYLEAKLNLNMVELLTPPKLEFINKLLPSDPNKMHSHREAFPQVLVQVNIFNCARIAIGTCSLHTILHAICRGPKEEVAFPYLSSASFFFTIE</sequence>
<reference evidence="4 5" key="1">
    <citation type="submission" date="2018-09" db="EMBL/GenBank/DDBJ databases">
        <title>A high-quality reference genome of wild soybean provides a powerful tool to mine soybean genomes.</title>
        <authorList>
            <person name="Xie M."/>
            <person name="Chung C.Y.L."/>
            <person name="Li M.-W."/>
            <person name="Wong F.-L."/>
            <person name="Chan T.-F."/>
            <person name="Lam H.-M."/>
        </authorList>
    </citation>
    <scope>NUCLEOTIDE SEQUENCE [LARGE SCALE GENOMIC DNA]</scope>
    <source>
        <strain evidence="5">cv. W05</strain>
        <tissue evidence="4">Hypocotyl of etiolated seedlings</tissue>
    </source>
</reference>